<comment type="similarity">
    <text evidence="3">Belongs to the gas vesicle GvpF/GvpL family.</text>
</comment>
<dbReference type="AlphaFoldDB" id="A0A401WC95"/>
<evidence type="ECO:0000256" key="1">
    <source>
        <dbReference type="ARBA" id="ARBA00022987"/>
    </source>
</evidence>
<dbReference type="PANTHER" id="PTHR36852">
    <property type="entry name" value="PROTEIN GVPL 2"/>
    <property type="match status" value="1"/>
</dbReference>
<comment type="caution">
    <text evidence="4">The sequence shown here is derived from an EMBL/GenBank/DDBJ whole genome shotgun (WGS) entry which is preliminary data.</text>
</comment>
<dbReference type="RefSeq" id="WP_125057129.1">
    <property type="nucleotide sequence ID" value="NZ_BHZD01000001.1"/>
</dbReference>
<evidence type="ECO:0000313" key="4">
    <source>
        <dbReference type="EMBL" id="GCD46889.1"/>
    </source>
</evidence>
<dbReference type="EMBL" id="BHZD01000001">
    <property type="protein sequence ID" value="GCD46889.1"/>
    <property type="molecule type" value="Genomic_DNA"/>
</dbReference>
<dbReference type="Proteomes" id="UP000286746">
    <property type="component" value="Unassembled WGS sequence"/>
</dbReference>
<comment type="subcellular location">
    <subcellularLocation>
        <location evidence="2">Gas vesicle</location>
    </subcellularLocation>
</comment>
<keyword evidence="5" id="KW-1185">Reference proteome</keyword>
<organism evidence="4 5">
    <name type="scientific">Streptomyces paromomycinus</name>
    <name type="common">Streptomyces rimosus subsp. paromomycinus</name>
    <dbReference type="NCBI Taxonomy" id="92743"/>
    <lineage>
        <taxon>Bacteria</taxon>
        <taxon>Bacillati</taxon>
        <taxon>Actinomycetota</taxon>
        <taxon>Actinomycetes</taxon>
        <taxon>Kitasatosporales</taxon>
        <taxon>Streptomycetaceae</taxon>
        <taxon>Streptomyces</taxon>
    </lineage>
</organism>
<dbReference type="InterPro" id="IPR009430">
    <property type="entry name" value="GvpL/GvpF"/>
</dbReference>
<gene>
    <name evidence="4" type="ORF">GKJPGBOP_06643</name>
</gene>
<proteinExistence type="inferred from homology"/>
<name>A0A401WC95_STREY</name>
<dbReference type="Pfam" id="PF06386">
    <property type="entry name" value="GvpL_GvpF"/>
    <property type="match status" value="1"/>
</dbReference>
<accession>A0A401WC95</accession>
<keyword evidence="1" id="KW-0304">Gas vesicle</keyword>
<protein>
    <submittedName>
        <fullName evidence="4">Gas vesicle protein</fullName>
    </submittedName>
</protein>
<evidence type="ECO:0000313" key="5">
    <source>
        <dbReference type="Proteomes" id="UP000286746"/>
    </source>
</evidence>
<evidence type="ECO:0000256" key="2">
    <source>
        <dbReference type="ARBA" id="ARBA00035108"/>
    </source>
</evidence>
<reference evidence="4 5" key="1">
    <citation type="submission" date="2018-11" db="EMBL/GenBank/DDBJ databases">
        <title>Whole genome sequence of Streptomyces paromomycinus NBRC 15454(T).</title>
        <authorList>
            <person name="Komaki H."/>
            <person name="Tamura T."/>
        </authorList>
    </citation>
    <scope>NUCLEOTIDE SEQUENCE [LARGE SCALE GENOMIC DNA]</scope>
    <source>
        <strain evidence="4 5">NBRC 15454</strain>
    </source>
</reference>
<dbReference type="PANTHER" id="PTHR36852:SF1">
    <property type="entry name" value="PROTEIN GVPL 2"/>
    <property type="match status" value="1"/>
</dbReference>
<evidence type="ECO:0000256" key="3">
    <source>
        <dbReference type="ARBA" id="ARBA00035643"/>
    </source>
</evidence>
<sequence>MSTYVYGIARADHPKPEQEILGIGDPPRPVRIVRQGDLAAIVSDCPDKLRPKRRDLLAHQHVLTEAGADGAVLPLRFGSLSDDDEAVQAVLTEHAEHYKAQLDDLNGRVEYNVKAAHREEDVLRRVLTEEPEIRALNEANQAAGGGAYQQKLRLGELVANAVRAREVADAHTVEAALVPKAEQSCPGPEGSGWLVNLSFLMRREDAAAFLDAADRLGADHPHLELLVNGPLPPYSFVRPLESAAAE</sequence>
<dbReference type="GO" id="GO:0031412">
    <property type="term" value="P:gas vesicle organization"/>
    <property type="evidence" value="ECO:0007669"/>
    <property type="project" value="InterPro"/>
</dbReference>
<dbReference type="GO" id="GO:0031411">
    <property type="term" value="C:gas vesicle"/>
    <property type="evidence" value="ECO:0007669"/>
    <property type="project" value="UniProtKB-SubCell"/>
</dbReference>